<feature type="chain" id="PRO_5006640552" evidence="1">
    <location>
        <begin position="18"/>
        <end position="78"/>
    </location>
</feature>
<dbReference type="EMBL" id="LJNI01000052">
    <property type="protein sequence ID" value="KPJ72852.1"/>
    <property type="molecule type" value="Genomic_DNA"/>
</dbReference>
<dbReference type="Proteomes" id="UP000051012">
    <property type="component" value="Unassembled WGS sequence"/>
</dbReference>
<feature type="signal peptide" evidence="1">
    <location>
        <begin position="1"/>
        <end position="17"/>
    </location>
</feature>
<reference evidence="2 3" key="1">
    <citation type="journal article" date="2015" name="Microbiome">
        <title>Genomic resolution of linkages in carbon, nitrogen, and sulfur cycling among widespread estuary sediment bacteria.</title>
        <authorList>
            <person name="Baker B.J."/>
            <person name="Lazar C.S."/>
            <person name="Teske A.P."/>
            <person name="Dick G.J."/>
        </authorList>
    </citation>
    <scope>NUCLEOTIDE SEQUENCE [LARGE SCALE GENOMIC DNA]</scope>
    <source>
        <strain evidence="2">DG_78</strain>
    </source>
</reference>
<evidence type="ECO:0000313" key="2">
    <source>
        <dbReference type="EMBL" id="KPJ72852.1"/>
    </source>
</evidence>
<comment type="caution">
    <text evidence="2">The sequence shown here is derived from an EMBL/GenBank/DDBJ whole genome shotgun (WGS) entry which is preliminary data.</text>
</comment>
<dbReference type="AlphaFoldDB" id="A0A0S7YDV4"/>
<evidence type="ECO:0000256" key="1">
    <source>
        <dbReference type="SAM" id="SignalP"/>
    </source>
</evidence>
<proteinExistence type="predicted"/>
<organism evidence="2 3">
    <name type="scientific">candidate division TA06 bacterium DG_78</name>
    <dbReference type="NCBI Taxonomy" id="1703772"/>
    <lineage>
        <taxon>Bacteria</taxon>
        <taxon>Bacteria division TA06</taxon>
    </lineage>
</organism>
<keyword evidence="1" id="KW-0732">Signal</keyword>
<protein>
    <submittedName>
        <fullName evidence="2">Uncharacterized protein</fullName>
    </submittedName>
</protein>
<name>A0A0S7YDV4_UNCT6</name>
<gene>
    <name evidence="2" type="ORF">AMJ52_04960</name>
</gene>
<evidence type="ECO:0000313" key="3">
    <source>
        <dbReference type="Proteomes" id="UP000051012"/>
    </source>
</evidence>
<sequence length="78" mass="9060">MLKKLSCIAIIVLPLFAQYSFDFTCTNDTFQIVNPWEVAKFFFRLENTGTELDIYELYCDIIDDVPSSWYVTWCIGGS</sequence>
<accession>A0A0S7YDV4</accession>